<dbReference type="Gene3D" id="3.40.50.720">
    <property type="entry name" value="NAD(P)-binding Rossmann-like Domain"/>
    <property type="match status" value="1"/>
</dbReference>
<dbReference type="GO" id="GO:0015996">
    <property type="term" value="P:chlorophyll catabolic process"/>
    <property type="evidence" value="ECO:0007669"/>
    <property type="project" value="TreeGrafter"/>
</dbReference>
<dbReference type="EMBL" id="HBFB01017078">
    <property type="protein sequence ID" value="CAD8680436.1"/>
    <property type="molecule type" value="Transcribed_RNA"/>
</dbReference>
<dbReference type="GO" id="GO:0034256">
    <property type="term" value="F:chlorophyll(ide) b reductase activity"/>
    <property type="evidence" value="ECO:0007669"/>
    <property type="project" value="TreeGrafter"/>
</dbReference>
<dbReference type="Pfam" id="PF00106">
    <property type="entry name" value="adh_short"/>
    <property type="match status" value="1"/>
</dbReference>
<dbReference type="AlphaFoldDB" id="A0A7S0WRV7"/>
<protein>
    <submittedName>
        <fullName evidence="1">Uncharacterized protein</fullName>
    </submittedName>
</protein>
<proteinExistence type="predicted"/>
<name>A0A7S0WRV7_9CHLO</name>
<dbReference type="GO" id="GO:0010304">
    <property type="term" value="P:PSII associated light-harvesting complex II catabolic process"/>
    <property type="evidence" value="ECO:0007669"/>
    <property type="project" value="TreeGrafter"/>
</dbReference>
<reference evidence="1" key="1">
    <citation type="submission" date="2021-01" db="EMBL/GenBank/DDBJ databases">
        <authorList>
            <person name="Corre E."/>
            <person name="Pelletier E."/>
            <person name="Niang G."/>
            <person name="Scheremetjew M."/>
            <person name="Finn R."/>
            <person name="Kale V."/>
            <person name="Holt S."/>
            <person name="Cochrane G."/>
            <person name="Meng A."/>
            <person name="Brown T."/>
            <person name="Cohen L."/>
        </authorList>
    </citation>
    <scope>NUCLEOTIDE SEQUENCE</scope>
    <source>
        <strain evidence="1">SAG 11-49</strain>
    </source>
</reference>
<dbReference type="SUPFAM" id="SSF51735">
    <property type="entry name" value="NAD(P)-binding Rossmann-fold domains"/>
    <property type="match status" value="1"/>
</dbReference>
<dbReference type="InterPro" id="IPR052625">
    <property type="entry name" value="Chl_b_Red"/>
</dbReference>
<sequence length="372" mass="39356">MLVYASSSACAHRQLRQNHVARVFGGQSVQCMRGGLSAISMQQHAPCSVHMPVQAAVQPSSHARRASRIVAQASSGPSTSGAKNIVITGGTKGVGFAMAREFLQAGDQVMLCGRNPERVQSAVAALQKEFGASKVSGTECDVSDPESVARLGAMAQQTLGRVDVWINNAGEVTAKKLLADVEPSELSRVVGTNVLGSLLCCREAIRVMRQQPGADGKQPVFHIFNLGFSQFGAQFSKSAVTHKATKMALKQLNETLAAELVENGLAGIGVHNLSPGMVLTDLLLKDSNAISRRFFNALAEEPETVAAALVPQIRAVQGTGNGVDYMSPADAFLRILKGVPQIINGGRFFDKEGNRVAADGAKYAANGVRQQY</sequence>
<dbReference type="InterPro" id="IPR002347">
    <property type="entry name" value="SDR_fam"/>
</dbReference>
<dbReference type="PRINTS" id="PR00081">
    <property type="entry name" value="GDHRDH"/>
</dbReference>
<organism evidence="1">
    <name type="scientific">Chlamydomonas leiostraca</name>
    <dbReference type="NCBI Taxonomy" id="1034604"/>
    <lineage>
        <taxon>Eukaryota</taxon>
        <taxon>Viridiplantae</taxon>
        <taxon>Chlorophyta</taxon>
        <taxon>core chlorophytes</taxon>
        <taxon>Chlorophyceae</taxon>
        <taxon>CS clade</taxon>
        <taxon>Chlamydomonadales</taxon>
        <taxon>Chlamydomonadaceae</taxon>
        <taxon>Chlamydomonas</taxon>
    </lineage>
</organism>
<gene>
    <name evidence="1" type="ORF">CLEI1391_LOCUS9577</name>
</gene>
<dbReference type="InterPro" id="IPR036291">
    <property type="entry name" value="NAD(P)-bd_dom_sf"/>
</dbReference>
<evidence type="ECO:0000313" key="1">
    <source>
        <dbReference type="EMBL" id="CAD8680436.1"/>
    </source>
</evidence>
<dbReference type="CDD" id="cd05233">
    <property type="entry name" value="SDR_c"/>
    <property type="match status" value="1"/>
</dbReference>
<dbReference type="PANTHER" id="PTHR24314">
    <property type="entry name" value="NON-SPECIFIC LIPID TRANSFER PROTEIN-RELATED"/>
    <property type="match status" value="1"/>
</dbReference>
<dbReference type="PANTHER" id="PTHR24314:SF26">
    <property type="match status" value="1"/>
</dbReference>
<accession>A0A7S0WRV7</accession>